<proteinExistence type="predicted"/>
<reference evidence="1" key="1">
    <citation type="submission" date="2023-04" db="EMBL/GenBank/DDBJ databases">
        <title>Draft Genome sequencing of Naganishia species isolated from polar environments using Oxford Nanopore Technology.</title>
        <authorList>
            <person name="Leo P."/>
            <person name="Venkateswaran K."/>
        </authorList>
    </citation>
    <scope>NUCLEOTIDE SEQUENCE</scope>
    <source>
        <strain evidence="1">MNA-CCFEE 5425</strain>
    </source>
</reference>
<name>A0ACC2X0H3_9TREE</name>
<sequence>MNPYEFTQPPPPKRARTQSHSSTDNTVRPTNLAIIDSKPGSSRVASIYERDRIIDNDADLFLSSGMTIGVGRDISASVEDVQNPGVDNGKEADRVGAAVNRDKDSDGGSASYRARPLAVTSGAECVYLTKQKPGLKAGTGETMLRRIEALEESFTAYKESNDNRVFELEDRLRRNLYDANLTIPSTIAINANGPAPVDRESTEFSHHQADQYQLKRESIAAGMLNLAAGSTSLQHHPPIGQNGMYDAGPSRLQEHNRRISFPGHPPPPPQQHQYTQNLRLDQSPSTMLAPVDNEQMQMYPYTTEQHRSTGSNFNTIPSPLSYEAPIWTEGASLPRDDIVHDLIRLFFQKVAPWAFILIPRADQVWEPPWDEVAHAMVVISLRFSKDERLIPYKQRIYDSARQHVFIQSMDTTSIETMQALALLALDVIGSGKGPEHWSVLSLLTRAAITMDLLRESDSQQSLEAEAAGDTQSASLRFPSVLSKTKILQPPVMWQDDEGRRRLFWLIFVLDRYTCTATAWDNAIPQADIKRRLPCADELWKGIEWFQSDTFMSPLNLYGRSSASLATLHPSAFFIEALDLLGRAHSLQSRPVDMQDPRAMESRRDATSAITSAAKRWYHDIQPAIGKLEDERPMEPLHLLTLHGFHAYPTITTTAGIIEPYASQCLASARAICSLSCRATVRDANAPSVSPVFIWTCWIAARIMFDEYVKLLSRAERRWQSLSTDLNSPASGTLSEAVSVLLDMRRTAYTAAKVGQYDVTPPEPAGGHGMNAGGNMEGPYGSATPVWPPTLKGPFAQAAGYGDIGSWFDSLDLFGNSSIGLLP</sequence>
<keyword evidence="2" id="KW-1185">Reference proteome</keyword>
<organism evidence="1 2">
    <name type="scientific">Naganishia vaughanmartiniae</name>
    <dbReference type="NCBI Taxonomy" id="1424756"/>
    <lineage>
        <taxon>Eukaryota</taxon>
        <taxon>Fungi</taxon>
        <taxon>Dikarya</taxon>
        <taxon>Basidiomycota</taxon>
        <taxon>Agaricomycotina</taxon>
        <taxon>Tremellomycetes</taxon>
        <taxon>Filobasidiales</taxon>
        <taxon>Filobasidiaceae</taxon>
        <taxon>Naganishia</taxon>
    </lineage>
</organism>
<dbReference type="Proteomes" id="UP001243375">
    <property type="component" value="Unassembled WGS sequence"/>
</dbReference>
<gene>
    <name evidence="1" type="ORF">QFC22_004338</name>
</gene>
<protein>
    <submittedName>
        <fullName evidence="1">Uncharacterized protein</fullName>
    </submittedName>
</protein>
<comment type="caution">
    <text evidence="1">The sequence shown here is derived from an EMBL/GenBank/DDBJ whole genome shotgun (WGS) entry which is preliminary data.</text>
</comment>
<accession>A0ACC2X0H3</accession>
<dbReference type="EMBL" id="JASBWU010000012">
    <property type="protein sequence ID" value="KAJ9117488.1"/>
    <property type="molecule type" value="Genomic_DNA"/>
</dbReference>
<evidence type="ECO:0000313" key="2">
    <source>
        <dbReference type="Proteomes" id="UP001243375"/>
    </source>
</evidence>
<evidence type="ECO:0000313" key="1">
    <source>
        <dbReference type="EMBL" id="KAJ9117488.1"/>
    </source>
</evidence>